<reference evidence="2" key="1">
    <citation type="submission" date="2022-06" db="EMBL/GenBank/DDBJ databases">
        <title>CFH 74404 Thermomicrobiaceae sp.</title>
        <authorList>
            <person name="Ming H."/>
            <person name="Li W.-J."/>
            <person name="Zhao Z."/>
        </authorList>
    </citation>
    <scope>NUCLEOTIDE SEQUENCE</scope>
    <source>
        <strain evidence="2">CFH 74404</strain>
    </source>
</reference>
<keyword evidence="1" id="KW-0547">Nucleotide-binding</keyword>
<proteinExistence type="inferred from homology"/>
<dbReference type="CDD" id="cd24050">
    <property type="entry name" value="ASKHA_NBD_ANMK"/>
    <property type="match status" value="1"/>
</dbReference>
<dbReference type="EC" id="2.7.1.170" evidence="1"/>
<comment type="pathway">
    <text evidence="1">Cell wall biogenesis; peptidoglycan recycling.</text>
</comment>
<feature type="binding site" evidence="1">
    <location>
        <begin position="21"/>
        <end position="28"/>
    </location>
    <ligand>
        <name>ATP</name>
        <dbReference type="ChEBI" id="CHEBI:30616"/>
    </ligand>
</feature>
<name>A0AA41WII6_9BACT</name>
<dbReference type="HAMAP" id="MF_01270">
    <property type="entry name" value="AnhMurNAc_kinase"/>
    <property type="match status" value="1"/>
</dbReference>
<comment type="function">
    <text evidence="1">Catalyzes the specific phosphorylation of 1,6-anhydro-N-acetylmuramic acid (anhMurNAc) with the simultaneous cleavage of the 1,6-anhydro ring, generating MurNAc-6-P. Is required for the utilization of anhMurNAc either imported from the medium or derived from its own cell wall murein, and thus plays a role in cell wall recycling.</text>
</comment>
<gene>
    <name evidence="1" type="primary">anmK</name>
    <name evidence="2" type="ORF">NET02_12610</name>
</gene>
<dbReference type="PANTHER" id="PTHR30605">
    <property type="entry name" value="ANHYDRO-N-ACETYLMURAMIC ACID KINASE"/>
    <property type="match status" value="1"/>
</dbReference>
<dbReference type="Gene3D" id="3.30.420.40">
    <property type="match status" value="2"/>
</dbReference>
<accession>A0AA41WII6</accession>
<keyword evidence="1 2" id="KW-0418">Kinase</keyword>
<evidence type="ECO:0000256" key="1">
    <source>
        <dbReference type="HAMAP-Rule" id="MF_01270"/>
    </source>
</evidence>
<dbReference type="GO" id="GO:0006040">
    <property type="term" value="P:amino sugar metabolic process"/>
    <property type="evidence" value="ECO:0007669"/>
    <property type="project" value="InterPro"/>
</dbReference>
<dbReference type="GO" id="GO:0005524">
    <property type="term" value="F:ATP binding"/>
    <property type="evidence" value="ECO:0007669"/>
    <property type="project" value="UniProtKB-UniRule"/>
</dbReference>
<dbReference type="GO" id="GO:0016301">
    <property type="term" value="F:kinase activity"/>
    <property type="evidence" value="ECO:0007669"/>
    <property type="project" value="UniProtKB-KW"/>
</dbReference>
<dbReference type="EMBL" id="JAMSLR010000009">
    <property type="protein sequence ID" value="MCM8749991.1"/>
    <property type="molecule type" value="Genomic_DNA"/>
</dbReference>
<dbReference type="GO" id="GO:0016773">
    <property type="term" value="F:phosphotransferase activity, alcohol group as acceptor"/>
    <property type="evidence" value="ECO:0007669"/>
    <property type="project" value="UniProtKB-UniRule"/>
</dbReference>
<keyword evidence="1" id="KW-0119">Carbohydrate metabolism</keyword>
<protein>
    <recommendedName>
        <fullName evidence="1">Anhydro-N-acetylmuramic acid kinase</fullName>
        <ecNumber evidence="1">2.7.1.170</ecNumber>
    </recommendedName>
    <alternativeName>
        <fullName evidence="1">AnhMurNAc kinase</fullName>
    </alternativeName>
</protein>
<comment type="similarity">
    <text evidence="1">Belongs to the anhydro-N-acetylmuramic acid kinase family.</text>
</comment>
<keyword evidence="1 2" id="KW-0808">Transferase</keyword>
<dbReference type="GO" id="GO:0097175">
    <property type="term" value="P:1,6-anhydro-N-acetyl-beta-muramic acid catabolic process"/>
    <property type="evidence" value="ECO:0007669"/>
    <property type="project" value="UniProtKB-UniRule"/>
</dbReference>
<keyword evidence="3" id="KW-1185">Reference proteome</keyword>
<organism evidence="2 3">
    <name type="scientific">Thermalbibacter longus</name>
    <dbReference type="NCBI Taxonomy" id="2951981"/>
    <lineage>
        <taxon>Bacteria</taxon>
        <taxon>Pseudomonadati</taxon>
        <taxon>Thermomicrobiota</taxon>
        <taxon>Thermomicrobia</taxon>
        <taxon>Thermomicrobiales</taxon>
        <taxon>Thermomicrobiaceae</taxon>
        <taxon>Thermalbibacter</taxon>
    </lineage>
</organism>
<dbReference type="Pfam" id="PF03702">
    <property type="entry name" value="AnmK"/>
    <property type="match status" value="1"/>
</dbReference>
<comment type="catalytic activity">
    <reaction evidence="1">
        <text>1,6-anhydro-N-acetyl-beta-muramate + ATP + H2O = N-acetyl-D-muramate 6-phosphate + ADP + H(+)</text>
        <dbReference type="Rhea" id="RHEA:24952"/>
        <dbReference type="ChEBI" id="CHEBI:15377"/>
        <dbReference type="ChEBI" id="CHEBI:15378"/>
        <dbReference type="ChEBI" id="CHEBI:30616"/>
        <dbReference type="ChEBI" id="CHEBI:58690"/>
        <dbReference type="ChEBI" id="CHEBI:58722"/>
        <dbReference type="ChEBI" id="CHEBI:456216"/>
        <dbReference type="EC" id="2.7.1.170"/>
    </reaction>
</comment>
<comment type="caution">
    <text evidence="2">The sequence shown here is derived from an EMBL/GenBank/DDBJ whole genome shotgun (WGS) entry which is preliminary data.</text>
</comment>
<dbReference type="AlphaFoldDB" id="A0AA41WII6"/>
<dbReference type="RefSeq" id="WP_284057777.1">
    <property type="nucleotide sequence ID" value="NZ_JAMSLR010000009.1"/>
</dbReference>
<evidence type="ECO:0000313" key="2">
    <source>
        <dbReference type="EMBL" id="MCM8749991.1"/>
    </source>
</evidence>
<dbReference type="Proteomes" id="UP001165306">
    <property type="component" value="Unassembled WGS sequence"/>
</dbReference>
<dbReference type="SUPFAM" id="SSF53067">
    <property type="entry name" value="Actin-like ATPase domain"/>
    <property type="match status" value="1"/>
</dbReference>
<dbReference type="PANTHER" id="PTHR30605:SF0">
    <property type="entry name" value="ANHYDRO-N-ACETYLMURAMIC ACID KINASE"/>
    <property type="match status" value="1"/>
</dbReference>
<dbReference type="InterPro" id="IPR005338">
    <property type="entry name" value="Anhydro_N_Ac-Mur_kinase"/>
</dbReference>
<keyword evidence="1" id="KW-0067">ATP-binding</keyword>
<comment type="pathway">
    <text evidence="1">Amino-sugar metabolism; 1,6-anhydro-N-acetylmuramate degradation.</text>
</comment>
<dbReference type="GO" id="GO:0009254">
    <property type="term" value="P:peptidoglycan turnover"/>
    <property type="evidence" value="ECO:0007669"/>
    <property type="project" value="UniProtKB-UniRule"/>
</dbReference>
<sequence length="421" mass="43987">MASPAGTTARHGDICVGLMSGTSADAIDAAVVGITGAGATARLELLGFGTMPLPPEVRRELFLVFDQAERAVERLCSLNVVLGELFADAARTACRQAGVPLAQVFVIGSHGQTVWHQPERDSTVPISTPSTLQIGEPAVIAERTGVPVMANFRAADIAAGGQGAPLVPYFDWVTLRHPERSRAVQNIGGIANVTYLPAGGDIEDVRAFDTGPGNALIDGVVTLLTGGTATFDADGRLAAQGSIDEGLLARLLADPYLNRPPPKTTGRERYGLPLCRRLLEETGLPEGALADPAAPFSLRQRALDLVATVTAFTARSIAEVYRRWLPPIDEVIVSGGGSRNPALLSMLRAALDPVPVVTLEAYGIDSKAKEAMAFALPAHDGLLGLPTNVPGTTGARRQVILGTLTPPTGIVPRSQGKEGQV</sequence>
<dbReference type="NCBIfam" id="NF007148">
    <property type="entry name" value="PRK09585.3-2"/>
    <property type="match status" value="1"/>
</dbReference>
<dbReference type="InterPro" id="IPR043129">
    <property type="entry name" value="ATPase_NBD"/>
</dbReference>
<evidence type="ECO:0000313" key="3">
    <source>
        <dbReference type="Proteomes" id="UP001165306"/>
    </source>
</evidence>